<dbReference type="InterPro" id="IPR007712">
    <property type="entry name" value="RelE/ParE_toxin"/>
</dbReference>
<evidence type="ECO:0000256" key="1">
    <source>
        <dbReference type="ARBA" id="ARBA00006226"/>
    </source>
</evidence>
<dbReference type="AlphaFoldDB" id="A0A2U2AIW1"/>
<evidence type="ECO:0000256" key="2">
    <source>
        <dbReference type="ARBA" id="ARBA00022649"/>
    </source>
</evidence>
<dbReference type="EMBL" id="QEWR01000004">
    <property type="protein sequence ID" value="PWD82610.1"/>
    <property type="molecule type" value="Genomic_DNA"/>
</dbReference>
<comment type="caution">
    <text evidence="3">The sequence shown here is derived from an EMBL/GenBank/DDBJ whole genome shotgun (WGS) entry which is preliminary data.</text>
</comment>
<dbReference type="Pfam" id="PF05016">
    <property type="entry name" value="ParE_toxin"/>
    <property type="match status" value="1"/>
</dbReference>
<name>A0A2U2AIW1_9GAMM</name>
<organism evidence="3 4">
    <name type="scientific">Ignatzschineria indica</name>
    <dbReference type="NCBI Taxonomy" id="472583"/>
    <lineage>
        <taxon>Bacteria</taxon>
        <taxon>Pseudomonadati</taxon>
        <taxon>Pseudomonadota</taxon>
        <taxon>Gammaproteobacteria</taxon>
        <taxon>Cardiobacteriales</taxon>
        <taxon>Ignatzschineriaceae</taxon>
        <taxon>Ignatzschineria</taxon>
    </lineage>
</organism>
<dbReference type="SUPFAM" id="SSF143011">
    <property type="entry name" value="RelE-like"/>
    <property type="match status" value="1"/>
</dbReference>
<comment type="similarity">
    <text evidence="1">Belongs to the RelE toxin family.</text>
</comment>
<dbReference type="RefSeq" id="WP_109236563.1">
    <property type="nucleotide sequence ID" value="NZ_BMXZ01000003.1"/>
</dbReference>
<dbReference type="PANTHER" id="PTHR35601:SF1">
    <property type="entry name" value="TOXIN RELE"/>
    <property type="match status" value="1"/>
</dbReference>
<dbReference type="Proteomes" id="UP000244948">
    <property type="component" value="Unassembled WGS sequence"/>
</dbReference>
<keyword evidence="2" id="KW-1277">Toxin-antitoxin system</keyword>
<evidence type="ECO:0000313" key="4">
    <source>
        <dbReference type="Proteomes" id="UP000244948"/>
    </source>
</evidence>
<protein>
    <submittedName>
        <fullName evidence="3">Type II toxin-antitoxin system mRNA interferase toxin, RelE/StbE family</fullName>
    </submittedName>
</protein>
<dbReference type="InterPro" id="IPR035093">
    <property type="entry name" value="RelE/ParE_toxin_dom_sf"/>
</dbReference>
<reference evidence="3 4" key="1">
    <citation type="journal article" date="2018" name="Genome Announc.">
        <title>Ignatzschineria cameli sp. nov., isolated from necrotic foot tissue of dromedaries (Camelus dromedarius) and associated maggots (Wohlfahrtia species) in Dubai.</title>
        <authorList>
            <person name="Tsang C.C."/>
            <person name="Tang J.Y."/>
            <person name="Fong J.Y."/>
            <person name="Kinne J."/>
            <person name="Lee H.H."/>
            <person name="Joseph M."/>
            <person name="Jose S."/>
            <person name="Schuster R.K."/>
            <person name="Tang Y."/>
            <person name="Sivakumar S."/>
            <person name="Chen J.H."/>
            <person name="Teng J.L."/>
            <person name="Lau S.K."/>
            <person name="Wernery U."/>
            <person name="Woo P.C."/>
        </authorList>
    </citation>
    <scope>NUCLEOTIDE SEQUENCE [LARGE SCALE GENOMIC DNA]</scope>
    <source>
        <strain evidence="3 4">KCTC 22643</strain>
    </source>
</reference>
<dbReference type="PANTHER" id="PTHR35601">
    <property type="entry name" value="TOXIN RELE"/>
    <property type="match status" value="1"/>
</dbReference>
<gene>
    <name evidence="3" type="ORF">DC082_08255</name>
</gene>
<dbReference type="NCBIfam" id="TIGR02385">
    <property type="entry name" value="RelE_StbE"/>
    <property type="match status" value="1"/>
</dbReference>
<dbReference type="Gene3D" id="3.30.2310.20">
    <property type="entry name" value="RelE-like"/>
    <property type="match status" value="1"/>
</dbReference>
<accession>A0A2U2AIW1</accession>
<proteinExistence type="inferred from homology"/>
<keyword evidence="4" id="KW-1185">Reference proteome</keyword>
<evidence type="ECO:0000313" key="3">
    <source>
        <dbReference type="EMBL" id="PWD82610.1"/>
    </source>
</evidence>
<sequence length="86" mass="10080">MYQVIYTAKAVKSLKKIDKTQALFILNWIEKNLVGCSDPRAKGRAIRGNLADWRYRVGDYRLLCNILDREIIIEVINVGHRKEIYK</sequence>